<gene>
    <name evidence="1" type="ORF">OIN59_15100</name>
</gene>
<dbReference type="Pfam" id="PF10987">
    <property type="entry name" value="DUF2806"/>
    <property type="match status" value="1"/>
</dbReference>
<keyword evidence="2" id="KW-1185">Reference proteome</keyword>
<proteinExistence type="predicted"/>
<name>A0ABT5RYK2_9BURK</name>
<dbReference type="InterPro" id="IPR021254">
    <property type="entry name" value="DUF2806"/>
</dbReference>
<comment type="caution">
    <text evidence="1">The sequence shown here is derived from an EMBL/GenBank/DDBJ whole genome shotgun (WGS) entry which is preliminary data.</text>
</comment>
<dbReference type="EMBL" id="JAPCKI010000008">
    <property type="protein sequence ID" value="MDD2178764.1"/>
    <property type="molecule type" value="Genomic_DNA"/>
</dbReference>
<evidence type="ECO:0000313" key="1">
    <source>
        <dbReference type="EMBL" id="MDD2178764.1"/>
    </source>
</evidence>
<dbReference type="Proteomes" id="UP001148932">
    <property type="component" value="Unassembled WGS sequence"/>
</dbReference>
<accession>A0ABT5RYK2</accession>
<protein>
    <submittedName>
        <fullName evidence="1">DUF2806 domain-containing protein</fullName>
    </submittedName>
</protein>
<organism evidence="1 2">
    <name type="scientific">Acidovorax benzenivorans</name>
    <dbReference type="NCBI Taxonomy" id="2987520"/>
    <lineage>
        <taxon>Bacteria</taxon>
        <taxon>Pseudomonadati</taxon>
        <taxon>Pseudomonadota</taxon>
        <taxon>Betaproteobacteria</taxon>
        <taxon>Burkholderiales</taxon>
        <taxon>Comamonadaceae</taxon>
        <taxon>Acidovorax</taxon>
    </lineage>
</organism>
<evidence type="ECO:0000313" key="2">
    <source>
        <dbReference type="Proteomes" id="UP001148932"/>
    </source>
</evidence>
<reference evidence="1" key="1">
    <citation type="submission" date="2022-10" db="EMBL/GenBank/DDBJ databases">
        <title>Description of microaerobic benzene degrading bacteria.</title>
        <authorList>
            <person name="Bedics A."/>
            <person name="Tancsics A."/>
            <person name="Banerjee S."/>
        </authorList>
    </citation>
    <scope>NUCLEOTIDE SEQUENCE</scope>
    <source>
        <strain evidence="1">D2M1</strain>
    </source>
</reference>
<sequence>MVDESAAQDEQESDESGLGEVASAALGHVTGLPAPVQKTLGYVLKRLTTSFMEVPQAYFAGKVAEIQATSDARVRAIQASGSAIADQIQVPPTYLDAAGIKFAERIVGKQKNLDAIANKAVHELSRRSPPEMTGDSTASAEISDDWMNTFEAEAENMSSDEMRNVFAKLLAGEVARPGSFSRRAIKVLGQMGNEEAELFARYSSLAIQFTKAEKVFGGLLMTVGERPSTNGLGKYGLDYRSLLALVEYGLVLIDMDGAQQVEFEKQGDDISFLHSGKHYRCVYEGQAKTTVKLYGVVTSQAGKELMQLVTPIPDPQYTERLERHLKALSLRLEEVK</sequence>